<keyword evidence="1" id="KW-0175">Coiled coil</keyword>
<feature type="region of interest" description="Disordered" evidence="2">
    <location>
        <begin position="297"/>
        <end position="319"/>
    </location>
</feature>
<evidence type="ECO:0000313" key="4">
    <source>
        <dbReference type="Proteomes" id="UP001458880"/>
    </source>
</evidence>
<dbReference type="AlphaFoldDB" id="A0AAW1JHU6"/>
<comment type="caution">
    <text evidence="3">The sequence shown here is derived from an EMBL/GenBank/DDBJ whole genome shotgun (WGS) entry which is preliminary data.</text>
</comment>
<gene>
    <name evidence="3" type="ORF">QE152_g29737</name>
</gene>
<evidence type="ECO:0000256" key="1">
    <source>
        <dbReference type="SAM" id="Coils"/>
    </source>
</evidence>
<dbReference type="EMBL" id="JASPKY010000384">
    <property type="protein sequence ID" value="KAK9702761.1"/>
    <property type="molecule type" value="Genomic_DNA"/>
</dbReference>
<evidence type="ECO:0000256" key="2">
    <source>
        <dbReference type="SAM" id="MobiDB-lite"/>
    </source>
</evidence>
<feature type="region of interest" description="Disordered" evidence="2">
    <location>
        <begin position="411"/>
        <end position="450"/>
    </location>
</feature>
<proteinExistence type="predicted"/>
<organism evidence="3 4">
    <name type="scientific">Popillia japonica</name>
    <name type="common">Japanese beetle</name>
    <dbReference type="NCBI Taxonomy" id="7064"/>
    <lineage>
        <taxon>Eukaryota</taxon>
        <taxon>Metazoa</taxon>
        <taxon>Ecdysozoa</taxon>
        <taxon>Arthropoda</taxon>
        <taxon>Hexapoda</taxon>
        <taxon>Insecta</taxon>
        <taxon>Pterygota</taxon>
        <taxon>Neoptera</taxon>
        <taxon>Endopterygota</taxon>
        <taxon>Coleoptera</taxon>
        <taxon>Polyphaga</taxon>
        <taxon>Scarabaeiformia</taxon>
        <taxon>Scarabaeidae</taxon>
        <taxon>Rutelinae</taxon>
        <taxon>Popillia</taxon>
    </lineage>
</organism>
<evidence type="ECO:0000313" key="3">
    <source>
        <dbReference type="EMBL" id="KAK9702761.1"/>
    </source>
</evidence>
<feature type="region of interest" description="Disordered" evidence="2">
    <location>
        <begin position="190"/>
        <end position="216"/>
    </location>
</feature>
<dbReference type="Proteomes" id="UP001458880">
    <property type="component" value="Unassembled WGS sequence"/>
</dbReference>
<name>A0AAW1JHU6_POPJA</name>
<feature type="compositionally biased region" description="Polar residues" evidence="2">
    <location>
        <begin position="256"/>
        <end position="269"/>
    </location>
</feature>
<feature type="region of interest" description="Disordered" evidence="2">
    <location>
        <begin position="256"/>
        <end position="280"/>
    </location>
</feature>
<feature type="compositionally biased region" description="Polar residues" evidence="2">
    <location>
        <begin position="307"/>
        <end position="319"/>
    </location>
</feature>
<feature type="coiled-coil region" evidence="1">
    <location>
        <begin position="58"/>
        <end position="85"/>
    </location>
</feature>
<keyword evidence="4" id="KW-1185">Reference proteome</keyword>
<sequence length="1008" mass="115320">MKYNTISTSSLASDCKKSTLTIYTDPDFVKEKISTSDAEIASVRGELEIVQRALKLQTKRCRQLVAEYTRRLQEKEQQYQCERNLRNDQLAKVLRALLIFEARLRQEQKYISHQLNEKDYIIKKQRSDFSRLMSSQYCKHCNQYYSPASNLESLDSSSEYVVTDYQDYQSSNFESLDSSSETYATISEKEYDIKSKTPSSDQSYSGEDNGSSDRDIGKVIYQKNKFNKDSLVRRARKFGHRKSVGTYFEVLKLRNESPTSNEDNTSNDYENLDSLPPESITDKISVVSERIENMFADGNQKEKDSLHSNSSSNGTDSDCNNTVIQNCKIMEFAPAPINFSEDSNNEDIVEKKEDNCAKISQSIPVFDGDGETNDKWYASGSEQEDDEQRDIYRNNPVLECMNQILLHNINDSTISPPKTPTAGRKFQKNKRVKFSDEEENINNEGSNLNTDIVTNENLNAESSESKSSMQANYYETPIQKQPNFYETPQSIYSNDYEQILSKCSESFSSNSPTKLDAMQEKEVNMMPTKKLNVIKNIDFESNRGGHYYDMDTNVENENELKVVRKSKILRTPPALPPKPTNLVSKYKLQNVQQQHKMNMPIEPSIESEPDYCSISELNMPTNNSQKINVVAEINLHNILDTSKDSDKHVIVHKAQVSDVDTHYDPVIVNEDIANLVSKNIEKFNLQLTKQAPLKTETVTSPTKPKPKPDTEIPKLPQVSEIIIPEENEESKQEEERINQDNYVKNNSQILLNLKSSTRNDGMKRPIVMGTSVSNLITGFNNHKLLSEIHQQIPDKPKTKILFPGFEQVQNSDKHGSLKKQEKQVEPPEKTLSFDKFDLSQNFEEFKLEDCQIGEEYDIDNNSDTTEKSISCSQIEEHKMPDLLKSPKKCMNSTRVELVRATNNLATPQLNVNTIQQFRKKLELQKQADANNAVLKNNAQMKCQSEPTYEHFLECTGLSSKSILTPSRLLSNHKSMLKPKDVKLRSKVKSNSILERHGSTIKYWSEPYI</sequence>
<accession>A0AAW1JHU6</accession>
<protein>
    <submittedName>
        <fullName evidence="3">Uncharacterized protein</fullName>
    </submittedName>
</protein>
<reference evidence="3 4" key="1">
    <citation type="journal article" date="2024" name="BMC Genomics">
        <title>De novo assembly and annotation of Popillia japonica's genome with initial clues to its potential as an invasive pest.</title>
        <authorList>
            <person name="Cucini C."/>
            <person name="Boschi S."/>
            <person name="Funari R."/>
            <person name="Cardaioli E."/>
            <person name="Iannotti N."/>
            <person name="Marturano G."/>
            <person name="Paoli F."/>
            <person name="Bruttini M."/>
            <person name="Carapelli A."/>
            <person name="Frati F."/>
            <person name="Nardi F."/>
        </authorList>
    </citation>
    <scope>NUCLEOTIDE SEQUENCE [LARGE SCALE GENOMIC DNA]</scope>
    <source>
        <strain evidence="3">DMR45628</strain>
    </source>
</reference>
<feature type="compositionally biased region" description="Polar residues" evidence="2">
    <location>
        <begin position="196"/>
        <end position="209"/>
    </location>
</feature>